<evidence type="ECO:0000256" key="2">
    <source>
        <dbReference type="SAM" id="Phobius"/>
    </source>
</evidence>
<dbReference type="Proteomes" id="UP000501076">
    <property type="component" value="Plasmid pFDU301A"/>
</dbReference>
<geneLocation type="plasmid" evidence="5">
    <name>pfdu301a</name>
</geneLocation>
<protein>
    <recommendedName>
        <fullName evidence="6">TrbL/VirB6 plasmid conjugal transfer family protein</fullName>
    </recommendedName>
</protein>
<dbReference type="AlphaFoldDB" id="A0A6M6E471"/>
<feature type="region of interest" description="Disordered" evidence="1">
    <location>
        <begin position="469"/>
        <end position="503"/>
    </location>
</feature>
<dbReference type="RefSeq" id="WP_171778457.1">
    <property type="nucleotide sequence ID" value="NZ_CP045273.1"/>
</dbReference>
<organism evidence="4 5">
    <name type="scientific">Priestia megaterium</name>
    <name type="common">Bacillus megaterium</name>
    <dbReference type="NCBI Taxonomy" id="1404"/>
    <lineage>
        <taxon>Bacteria</taxon>
        <taxon>Bacillati</taxon>
        <taxon>Bacillota</taxon>
        <taxon>Bacilli</taxon>
        <taxon>Bacillales</taxon>
        <taxon>Bacillaceae</taxon>
        <taxon>Priestia</taxon>
    </lineage>
</organism>
<feature type="transmembrane region" description="Helical" evidence="2">
    <location>
        <begin position="269"/>
        <end position="288"/>
    </location>
</feature>
<sequence length="503" mass="55518">MFKKTLFLMFSFFILFSTVGNSVLTVYAADDGKTAITSSKYGSQMKKTLSFNQKACSDEYKRLNAQVSEIKEKNYDFGDDDEGLSGVMGKIADWLNKGTIFIGNLLSKMIFGAACYLGFAPSQLLQIMFFPVVLDNFLFLDTLSSAVRTISILVLGVITVLSIYELNKKEGTIGEELVSKIGKFLVAGGLIAFSGFILQGIFDIANVLGYYVSHYQVNINVNDDITDKIEGGKKLGEISVNLLNFPTIFLIYLEFAFSPKILNEIPGFSINMLGFMTIIKLIVLFFMIKDLLQIAIYGLKRLVTLVASAILMPILAGLIPSYKTQDIFNRYFRSLIGAAFTPVLFGIIYLASAPFIIDDMVNMIDAPILKIITIGFYLNILVSIPAYVDELVGSSNTLGNQGFERGVQRMNMGRMLSGAGQSVALDTYKRYQSGGKSVARSAGGAVRDNVKAKAASIVYGKGFAKHQDKLSARAEKERDMKRRENHVQKVQVVQKNPKNNSNN</sequence>
<evidence type="ECO:0000313" key="4">
    <source>
        <dbReference type="EMBL" id="QJX80466.1"/>
    </source>
</evidence>
<feature type="transmembrane region" description="Helical" evidence="2">
    <location>
        <begin position="331"/>
        <end position="356"/>
    </location>
</feature>
<keyword evidence="3" id="KW-0732">Signal</keyword>
<evidence type="ECO:0008006" key="6">
    <source>
        <dbReference type="Google" id="ProtNLM"/>
    </source>
</evidence>
<keyword evidence="2" id="KW-1133">Transmembrane helix</keyword>
<gene>
    <name evidence="4" type="ORF">FDZ14_30730</name>
</gene>
<proteinExistence type="predicted"/>
<keyword evidence="2" id="KW-0812">Transmembrane</keyword>
<feature type="signal peptide" evidence="3">
    <location>
        <begin position="1"/>
        <end position="28"/>
    </location>
</feature>
<evidence type="ECO:0000256" key="1">
    <source>
        <dbReference type="SAM" id="MobiDB-lite"/>
    </source>
</evidence>
<feature type="transmembrane region" description="Helical" evidence="2">
    <location>
        <begin position="294"/>
        <end position="319"/>
    </location>
</feature>
<feature type="transmembrane region" description="Helical" evidence="2">
    <location>
        <begin position="184"/>
        <end position="202"/>
    </location>
</feature>
<keyword evidence="2" id="KW-0472">Membrane</keyword>
<feature type="transmembrane region" description="Helical" evidence="2">
    <location>
        <begin position="146"/>
        <end position="164"/>
    </location>
</feature>
<name>A0A6M6E471_PRIMG</name>
<dbReference type="EMBL" id="CP045273">
    <property type="protein sequence ID" value="QJX80466.1"/>
    <property type="molecule type" value="Genomic_DNA"/>
</dbReference>
<feature type="transmembrane region" description="Helical" evidence="2">
    <location>
        <begin position="238"/>
        <end position="257"/>
    </location>
</feature>
<keyword evidence="4" id="KW-0614">Plasmid</keyword>
<feature type="transmembrane region" description="Helical" evidence="2">
    <location>
        <begin position="368"/>
        <end position="388"/>
    </location>
</feature>
<feature type="transmembrane region" description="Helical" evidence="2">
    <location>
        <begin position="98"/>
        <end position="117"/>
    </location>
</feature>
<feature type="compositionally biased region" description="Low complexity" evidence="1">
    <location>
        <begin position="488"/>
        <end position="503"/>
    </location>
</feature>
<reference evidence="4 5" key="1">
    <citation type="submission" date="2019-10" db="EMBL/GenBank/DDBJ databases">
        <title>Complete genome sequences for adaption low water activity.</title>
        <authorList>
            <person name="Zhao L."/>
            <person name="Zhong J."/>
        </authorList>
    </citation>
    <scope>NUCLEOTIDE SEQUENCE [LARGE SCALE GENOMIC DNA]</scope>
    <source>
        <strain evidence="4 5">FDU301</strain>
        <plasmid evidence="5">pfdu301a</plasmid>
    </source>
</reference>
<accession>A0A6M6E471</accession>
<evidence type="ECO:0000256" key="3">
    <source>
        <dbReference type="SAM" id="SignalP"/>
    </source>
</evidence>
<feature type="compositionally biased region" description="Basic and acidic residues" evidence="1">
    <location>
        <begin position="469"/>
        <end position="487"/>
    </location>
</feature>
<feature type="chain" id="PRO_5026825538" description="TrbL/VirB6 plasmid conjugal transfer family protein" evidence="3">
    <location>
        <begin position="29"/>
        <end position="503"/>
    </location>
</feature>
<evidence type="ECO:0000313" key="5">
    <source>
        <dbReference type="Proteomes" id="UP000501076"/>
    </source>
</evidence>